<dbReference type="Proteomes" id="UP000587760">
    <property type="component" value="Unassembled WGS sequence"/>
</dbReference>
<keyword evidence="4" id="KW-1134">Transmembrane beta strand</keyword>
<feature type="coiled-coil region" evidence="8">
    <location>
        <begin position="347"/>
        <end position="403"/>
    </location>
</feature>
<name>A0A841RDY8_9SPIO</name>
<dbReference type="GO" id="GO:1990281">
    <property type="term" value="C:efflux pump complex"/>
    <property type="evidence" value="ECO:0007669"/>
    <property type="project" value="TreeGrafter"/>
</dbReference>
<dbReference type="InterPro" id="IPR051906">
    <property type="entry name" value="TolC-like"/>
</dbReference>
<dbReference type="SUPFAM" id="SSF56954">
    <property type="entry name" value="Outer membrane efflux proteins (OEP)"/>
    <property type="match status" value="1"/>
</dbReference>
<reference evidence="10 11" key="1">
    <citation type="submission" date="2020-08" db="EMBL/GenBank/DDBJ databases">
        <title>Genomic Encyclopedia of Type Strains, Phase IV (KMG-IV): sequencing the most valuable type-strain genomes for metagenomic binning, comparative biology and taxonomic classification.</title>
        <authorList>
            <person name="Goeker M."/>
        </authorList>
    </citation>
    <scope>NUCLEOTIDE SEQUENCE [LARGE SCALE GENOMIC DNA]</scope>
    <source>
        <strain evidence="10 11">DSM 2461</strain>
    </source>
</reference>
<comment type="similarity">
    <text evidence="2">Belongs to the outer membrane factor (OMF) (TC 1.B.17) family.</text>
</comment>
<evidence type="ECO:0000313" key="11">
    <source>
        <dbReference type="Proteomes" id="UP000587760"/>
    </source>
</evidence>
<evidence type="ECO:0000256" key="8">
    <source>
        <dbReference type="SAM" id="Coils"/>
    </source>
</evidence>
<dbReference type="Pfam" id="PF02321">
    <property type="entry name" value="OEP"/>
    <property type="match status" value="2"/>
</dbReference>
<comment type="subcellular location">
    <subcellularLocation>
        <location evidence="1">Cell outer membrane</location>
    </subcellularLocation>
</comment>
<keyword evidence="5" id="KW-0812">Transmembrane</keyword>
<evidence type="ECO:0000313" key="10">
    <source>
        <dbReference type="EMBL" id="MBB6481059.1"/>
    </source>
</evidence>
<evidence type="ECO:0000256" key="9">
    <source>
        <dbReference type="SAM" id="SignalP"/>
    </source>
</evidence>
<keyword evidence="3" id="KW-0813">Transport</keyword>
<dbReference type="EMBL" id="JACHGJ010000005">
    <property type="protein sequence ID" value="MBB6481059.1"/>
    <property type="molecule type" value="Genomic_DNA"/>
</dbReference>
<evidence type="ECO:0000256" key="5">
    <source>
        <dbReference type="ARBA" id="ARBA00022692"/>
    </source>
</evidence>
<gene>
    <name evidence="10" type="ORF">HNR50_002732</name>
</gene>
<organism evidence="10 11">
    <name type="scientific">Spirochaeta isovalerica</name>
    <dbReference type="NCBI Taxonomy" id="150"/>
    <lineage>
        <taxon>Bacteria</taxon>
        <taxon>Pseudomonadati</taxon>
        <taxon>Spirochaetota</taxon>
        <taxon>Spirochaetia</taxon>
        <taxon>Spirochaetales</taxon>
        <taxon>Spirochaetaceae</taxon>
        <taxon>Spirochaeta</taxon>
    </lineage>
</organism>
<dbReference type="GO" id="GO:0009279">
    <property type="term" value="C:cell outer membrane"/>
    <property type="evidence" value="ECO:0007669"/>
    <property type="project" value="UniProtKB-SubCell"/>
</dbReference>
<protein>
    <submittedName>
        <fullName evidence="10">Outer membrane protein TolC</fullName>
    </submittedName>
</protein>
<evidence type="ECO:0000256" key="7">
    <source>
        <dbReference type="ARBA" id="ARBA00023237"/>
    </source>
</evidence>
<accession>A0A841RDY8</accession>
<sequence length="458" mass="51476">MKKVYIMISGLIMLMAPLAAQTEVITIDKAIQLLHMNNLDIKAKAFDLKVAERNRKTVWNNFLPTLGVSAGSALMMNPGYMESVTDYSNFPSVVTIDEPAGPDDARLGLDVSFNAQLMINTALGAGIRNYVLQYEAGEISYEMAVKGLEMNTKIQFYSLLNMQEQIKIMTKGIDLAEKRYLQVQENYRNGLIPELDVLRTQVGYESQKPGLSTMKTQYQNMLMGFKVMLGIDMNQEVELDGSLDIDTYRFDGDDLIEKYLGKSLSLKAMNKNLEVLENTKKMQSLYAWTPTLMLGYNLTAASYNPWARDYPTETDSWSFPDDFGTITLGLSINLDNYIPGSKKSVEINNMKDQIAQLKLSIQQSALQAEVDVLNTLSKLENSIQQLEANRLNVELARKAYEMTSEAYNLGTKELLDVESAQNDLLSAEAKVLGEQFNYLSGLLNLEYTLNTSIEEILK</sequence>
<evidence type="ECO:0000256" key="4">
    <source>
        <dbReference type="ARBA" id="ARBA00022452"/>
    </source>
</evidence>
<dbReference type="GO" id="GO:0015288">
    <property type="term" value="F:porin activity"/>
    <property type="evidence" value="ECO:0007669"/>
    <property type="project" value="TreeGrafter"/>
</dbReference>
<dbReference type="AlphaFoldDB" id="A0A841RDY8"/>
<keyword evidence="8" id="KW-0175">Coiled coil</keyword>
<keyword evidence="9" id="KW-0732">Signal</keyword>
<evidence type="ECO:0000256" key="2">
    <source>
        <dbReference type="ARBA" id="ARBA00007613"/>
    </source>
</evidence>
<keyword evidence="6" id="KW-0472">Membrane</keyword>
<dbReference type="PANTHER" id="PTHR30026">
    <property type="entry name" value="OUTER MEMBRANE PROTEIN TOLC"/>
    <property type="match status" value="1"/>
</dbReference>
<proteinExistence type="inferred from homology"/>
<comment type="caution">
    <text evidence="10">The sequence shown here is derived from an EMBL/GenBank/DDBJ whole genome shotgun (WGS) entry which is preliminary data.</text>
</comment>
<keyword evidence="7" id="KW-0998">Cell outer membrane</keyword>
<evidence type="ECO:0000256" key="3">
    <source>
        <dbReference type="ARBA" id="ARBA00022448"/>
    </source>
</evidence>
<dbReference type="InterPro" id="IPR003423">
    <property type="entry name" value="OMP_efflux"/>
</dbReference>
<evidence type="ECO:0000256" key="6">
    <source>
        <dbReference type="ARBA" id="ARBA00023136"/>
    </source>
</evidence>
<dbReference type="PANTHER" id="PTHR30026:SF20">
    <property type="entry name" value="OUTER MEMBRANE PROTEIN TOLC"/>
    <property type="match status" value="1"/>
</dbReference>
<dbReference type="GO" id="GO:0015562">
    <property type="term" value="F:efflux transmembrane transporter activity"/>
    <property type="evidence" value="ECO:0007669"/>
    <property type="project" value="InterPro"/>
</dbReference>
<feature type="signal peptide" evidence="9">
    <location>
        <begin position="1"/>
        <end position="20"/>
    </location>
</feature>
<feature type="chain" id="PRO_5032533104" evidence="9">
    <location>
        <begin position="21"/>
        <end position="458"/>
    </location>
</feature>
<evidence type="ECO:0000256" key="1">
    <source>
        <dbReference type="ARBA" id="ARBA00004442"/>
    </source>
</evidence>
<dbReference type="RefSeq" id="WP_184747305.1">
    <property type="nucleotide sequence ID" value="NZ_JACHGJ010000005.1"/>
</dbReference>
<keyword evidence="11" id="KW-1185">Reference proteome</keyword>
<dbReference type="Gene3D" id="1.20.1600.10">
    <property type="entry name" value="Outer membrane efflux proteins (OEP)"/>
    <property type="match status" value="1"/>
</dbReference>